<dbReference type="InterPro" id="IPR008317">
    <property type="entry name" value="UCP030561"/>
</dbReference>
<dbReference type="SUPFAM" id="SSF54427">
    <property type="entry name" value="NTF2-like"/>
    <property type="match status" value="1"/>
</dbReference>
<evidence type="ECO:0000313" key="2">
    <source>
        <dbReference type="EMBL" id="AWL66749.1"/>
    </source>
</evidence>
<dbReference type="Proteomes" id="UP000245399">
    <property type="component" value="Chromosome"/>
</dbReference>
<evidence type="ECO:0000313" key="4">
    <source>
        <dbReference type="EMBL" id="PYA74864.1"/>
    </source>
</evidence>
<dbReference type="PIRSF" id="PIRSF030561">
    <property type="entry name" value="UCP030561"/>
    <property type="match status" value="1"/>
</dbReference>
<reference evidence="4" key="4">
    <citation type="submission" date="2018-06" db="EMBL/GenBank/DDBJ databases">
        <title>Serratia marcescens genome sequencing and assembly.</title>
        <authorList>
            <person name="Martins R.C.R."/>
            <person name="Perdigao-Neto L.V."/>
            <person name="Costa S.F."/>
            <person name="Levin A.S.S."/>
        </authorList>
    </citation>
    <scope>NUCLEOTIDE SEQUENCE</scope>
    <source>
        <strain evidence="4">1283</strain>
    </source>
</reference>
<dbReference type="GO" id="GO:0016853">
    <property type="term" value="F:isomerase activity"/>
    <property type="evidence" value="ECO:0007669"/>
    <property type="project" value="UniProtKB-KW"/>
</dbReference>
<reference evidence="5" key="1">
    <citation type="submission" date="2016-04" db="EMBL/GenBank/DDBJ databases">
        <authorList>
            <person name="Osei Sekyere J."/>
            <person name="Sivertsen A."/>
            <person name="Pedersen A.T."/>
            <person name="Sundsfjord A."/>
        </authorList>
    </citation>
    <scope>NUCLEOTIDE SEQUENCE [LARGE SCALE GENOMIC DNA]</scope>
    <source>
        <strain evidence="5">945174350</strain>
    </source>
</reference>
<dbReference type="EMBL" id="QJQB01000025">
    <property type="protein sequence ID" value="PYA74864.1"/>
    <property type="molecule type" value="Genomic_DNA"/>
</dbReference>
<evidence type="ECO:0000313" key="6">
    <source>
        <dbReference type="Proteomes" id="UP000245399"/>
    </source>
</evidence>
<evidence type="ECO:0000313" key="5">
    <source>
        <dbReference type="Proteomes" id="UP000050489"/>
    </source>
</evidence>
<dbReference type="InterPro" id="IPR032710">
    <property type="entry name" value="NTF2-like_dom_sf"/>
</dbReference>
<dbReference type="EMBL" id="CP029449">
    <property type="protein sequence ID" value="AWL66749.1"/>
    <property type="molecule type" value="Genomic_DNA"/>
</dbReference>
<dbReference type="Gene3D" id="3.10.450.50">
    <property type="match status" value="1"/>
</dbReference>
<dbReference type="RefSeq" id="WP_038874851.1">
    <property type="nucleotide sequence ID" value="NZ_AP024847.1"/>
</dbReference>
<dbReference type="EMBL" id="LJEX02000092">
    <property type="protein sequence ID" value="OCO85209.1"/>
    <property type="molecule type" value="Genomic_DNA"/>
</dbReference>
<accession>A0A0G3SGX4</accession>
<proteinExistence type="predicted"/>
<organism evidence="3 5">
    <name type="scientific">Serratia marcescens</name>
    <dbReference type="NCBI Taxonomy" id="615"/>
    <lineage>
        <taxon>Bacteria</taxon>
        <taxon>Pseudomonadati</taxon>
        <taxon>Pseudomonadota</taxon>
        <taxon>Gammaproteobacteria</taxon>
        <taxon>Enterobacterales</taxon>
        <taxon>Yersiniaceae</taxon>
        <taxon>Serratia</taxon>
    </lineage>
</organism>
<keyword evidence="7" id="KW-1185">Reference proteome</keyword>
<evidence type="ECO:0000313" key="3">
    <source>
        <dbReference type="EMBL" id="OCO85209.1"/>
    </source>
</evidence>
<name>A0A0G3SGX4_SERMA</name>
<dbReference type="Pfam" id="PF12680">
    <property type="entry name" value="SnoaL_2"/>
    <property type="match status" value="1"/>
</dbReference>
<sequence>MNDKTARPQDVVQQQLDAYNARDIDAFMACWADDAQYYEHPDTLLASGKAAIRERHLVRFQEPSLYGERIKRMAVGNMVVDQEVVTRNFPQGRGKMDVIAIYEVEQGQIAKAWFKIGPCVPDEGAL</sequence>
<reference evidence="3" key="2">
    <citation type="journal article" date="2017" name="PLoS ONE">
        <title>Genomic and phenotypic characterisation of fluoroquinolone resistance mechanisms in Enterobacteriaceae in Durban, South Africa.</title>
        <authorList>
            <person name="Osei Sekyere J."/>
            <person name="Amoako D.G."/>
        </authorList>
    </citation>
    <scope>NUCLEOTIDE SEQUENCE</scope>
    <source>
        <strain evidence="3">945174350</strain>
    </source>
</reference>
<dbReference type="Proteomes" id="UP000050489">
    <property type="component" value="Unassembled WGS sequence"/>
</dbReference>
<dbReference type="Proteomes" id="UP000247823">
    <property type="component" value="Unassembled WGS sequence"/>
</dbReference>
<dbReference type="AlphaFoldDB" id="A0A0G3SGX4"/>
<feature type="domain" description="SnoaL-like" evidence="1">
    <location>
        <begin position="12"/>
        <end position="111"/>
    </location>
</feature>
<reference evidence="4" key="5">
    <citation type="submission" date="2018-06" db="EMBL/GenBank/DDBJ databases">
        <authorList>
            <person name="Martins R.C."/>
            <person name="Perdigao-Neto L.V."/>
            <person name="Costa S.F."/>
            <person name="Levin A.S.S."/>
        </authorList>
    </citation>
    <scope>NUCLEOTIDE SEQUENCE</scope>
    <source>
        <strain evidence="4">1283</strain>
    </source>
</reference>
<reference evidence="2 6" key="3">
    <citation type="submission" date="2018-05" db="EMBL/GenBank/DDBJ databases">
        <title>Klebsiella quasipneumonaiae provides a window into carbapenemase gene transfer, plasmid rearrangements and nosocomial acquisition from the hospital environment.</title>
        <authorList>
            <person name="Mathers A.J."/>
            <person name="Vegesana K."/>
            <person name="Stoesser N."/>
            <person name="Crook D."/>
            <person name="Vaughan A."/>
            <person name="Barry K."/>
            <person name="Parikh H."/>
            <person name="Sebra R."/>
            <person name="Kotay S."/>
            <person name="Walker A.S."/>
            <person name="Sheppard A.E."/>
        </authorList>
    </citation>
    <scope>NUCLEOTIDE SEQUENCE [LARGE SCALE GENOMIC DNA]</scope>
    <source>
        <strain evidence="2 6">CAV1761</strain>
    </source>
</reference>
<protein>
    <submittedName>
        <fullName evidence="3">Steroid delta-isomerase</fullName>
    </submittedName>
</protein>
<evidence type="ECO:0000259" key="1">
    <source>
        <dbReference type="Pfam" id="PF12680"/>
    </source>
</evidence>
<dbReference type="InterPro" id="IPR037401">
    <property type="entry name" value="SnoaL-like"/>
</dbReference>
<keyword evidence="3" id="KW-0413">Isomerase</keyword>
<gene>
    <name evidence="3" type="ORF">AN695_0201605</name>
    <name evidence="2" type="ORF">DKC05_03220</name>
    <name evidence="4" type="ORF">DMW51_01330</name>
</gene>
<evidence type="ECO:0000313" key="7">
    <source>
        <dbReference type="Proteomes" id="UP000247823"/>
    </source>
</evidence>